<dbReference type="GO" id="GO:0032259">
    <property type="term" value="P:methylation"/>
    <property type="evidence" value="ECO:0007669"/>
    <property type="project" value="UniProtKB-KW"/>
</dbReference>
<dbReference type="OrthoDB" id="9801609at2"/>
<dbReference type="InterPro" id="IPR029063">
    <property type="entry name" value="SAM-dependent_MTases_sf"/>
</dbReference>
<organism evidence="2 3">
    <name type="scientific">Cyclobacterium xiamenense</name>
    <dbReference type="NCBI Taxonomy" id="1297121"/>
    <lineage>
        <taxon>Bacteria</taxon>
        <taxon>Pseudomonadati</taxon>
        <taxon>Bacteroidota</taxon>
        <taxon>Cytophagia</taxon>
        <taxon>Cytophagales</taxon>
        <taxon>Cyclobacteriaceae</taxon>
        <taxon>Cyclobacterium</taxon>
    </lineage>
</organism>
<keyword evidence="2" id="KW-0808">Transferase</keyword>
<accession>A0A1H7A810</accession>
<feature type="domain" description="Methyltransferase FkbM" evidence="1">
    <location>
        <begin position="41"/>
        <end position="204"/>
    </location>
</feature>
<name>A0A1H7A810_9BACT</name>
<dbReference type="AlphaFoldDB" id="A0A1H7A810"/>
<sequence>MFVFNNILVRGKSSYSQCGEDLIVDFVFKNLLKIEKPSFLDIGANDPILFNNTFKLYRNGCSGINIDPNRESIKLFNKKRRKDINVHCGIGSEKGIKDFYIFGNSMLNTFDSKVANIQGGVVATERVKVETIANVLFRHQYSAIPDFLSLDTEGMDEEILKSIFSVSSQFGLPKVICVETIRKLDDSEWQKNLELIEYLKDNGYTHHSDTFINSIFFHPHYLKVKIR</sequence>
<dbReference type="STRING" id="1416801.SAMN05192553_106104"/>
<dbReference type="Gene3D" id="3.40.50.150">
    <property type="entry name" value="Vaccinia Virus protein VP39"/>
    <property type="match status" value="1"/>
</dbReference>
<keyword evidence="2" id="KW-0489">Methyltransferase</keyword>
<reference evidence="3" key="1">
    <citation type="submission" date="2016-10" db="EMBL/GenBank/DDBJ databases">
        <authorList>
            <person name="Varghese N."/>
            <person name="Submissions S."/>
        </authorList>
    </citation>
    <scope>NUCLEOTIDE SEQUENCE [LARGE SCALE GENOMIC DNA]</scope>
    <source>
        <strain evidence="3">IBRC-M 10761</strain>
    </source>
</reference>
<evidence type="ECO:0000259" key="1">
    <source>
        <dbReference type="Pfam" id="PF05050"/>
    </source>
</evidence>
<evidence type="ECO:0000313" key="3">
    <source>
        <dbReference type="Proteomes" id="UP000199403"/>
    </source>
</evidence>
<dbReference type="RefSeq" id="WP_092177161.1">
    <property type="nucleotide sequence ID" value="NZ_FNZH01000006.1"/>
</dbReference>
<evidence type="ECO:0000313" key="2">
    <source>
        <dbReference type="EMBL" id="SEJ61783.1"/>
    </source>
</evidence>
<dbReference type="SUPFAM" id="SSF53335">
    <property type="entry name" value="S-adenosyl-L-methionine-dependent methyltransferases"/>
    <property type="match status" value="1"/>
</dbReference>
<dbReference type="EMBL" id="FNZH01000006">
    <property type="protein sequence ID" value="SEJ61783.1"/>
    <property type="molecule type" value="Genomic_DNA"/>
</dbReference>
<gene>
    <name evidence="2" type="ORF">SAMN05192553_106104</name>
</gene>
<dbReference type="Pfam" id="PF05050">
    <property type="entry name" value="Methyltransf_21"/>
    <property type="match status" value="1"/>
</dbReference>
<dbReference type="GO" id="GO:0008168">
    <property type="term" value="F:methyltransferase activity"/>
    <property type="evidence" value="ECO:0007669"/>
    <property type="project" value="UniProtKB-KW"/>
</dbReference>
<proteinExistence type="predicted"/>
<dbReference type="InterPro" id="IPR006342">
    <property type="entry name" value="FkbM_mtfrase"/>
</dbReference>
<dbReference type="Proteomes" id="UP000199403">
    <property type="component" value="Unassembled WGS sequence"/>
</dbReference>
<protein>
    <submittedName>
        <fullName evidence="2">Methyltransferase, FkbM family</fullName>
    </submittedName>
</protein>
<keyword evidence="3" id="KW-1185">Reference proteome</keyword>